<keyword evidence="1" id="KW-0732">Signal</keyword>
<dbReference type="SMART" id="SM00867">
    <property type="entry name" value="YceI"/>
    <property type="match status" value="1"/>
</dbReference>
<evidence type="ECO:0000313" key="3">
    <source>
        <dbReference type="EMBL" id="TWI00981.1"/>
    </source>
</evidence>
<accession>A0A562L011</accession>
<dbReference type="InterPro" id="IPR007372">
    <property type="entry name" value="Lipid/polyisoprenoid-bd_YceI"/>
</dbReference>
<protein>
    <submittedName>
        <fullName evidence="3">Polyisoprenoid-binding protein YceI</fullName>
    </submittedName>
</protein>
<organism evidence="3 4">
    <name type="scientific">Luteimonas cucumeris</name>
    <dbReference type="NCBI Taxonomy" id="985012"/>
    <lineage>
        <taxon>Bacteria</taxon>
        <taxon>Pseudomonadati</taxon>
        <taxon>Pseudomonadota</taxon>
        <taxon>Gammaproteobacteria</taxon>
        <taxon>Lysobacterales</taxon>
        <taxon>Lysobacteraceae</taxon>
        <taxon>Luteimonas</taxon>
    </lineage>
</organism>
<reference evidence="3 4" key="1">
    <citation type="journal article" date="2015" name="Stand. Genomic Sci.">
        <title>Genomic Encyclopedia of Bacterial and Archaeal Type Strains, Phase III: the genomes of soil and plant-associated and newly described type strains.</title>
        <authorList>
            <person name="Whitman W.B."/>
            <person name="Woyke T."/>
            <person name="Klenk H.P."/>
            <person name="Zhou Y."/>
            <person name="Lilburn T.G."/>
            <person name="Beck B.J."/>
            <person name="De Vos P."/>
            <person name="Vandamme P."/>
            <person name="Eisen J.A."/>
            <person name="Garrity G."/>
            <person name="Hugenholtz P."/>
            <person name="Kyrpides N.C."/>
        </authorList>
    </citation>
    <scope>NUCLEOTIDE SEQUENCE [LARGE SCALE GENOMIC DNA]</scope>
    <source>
        <strain evidence="3 4">CGMCC 1.10821</strain>
    </source>
</reference>
<dbReference type="Gene3D" id="2.40.128.110">
    <property type="entry name" value="Lipid/polyisoprenoid-binding, YceI-like"/>
    <property type="match status" value="1"/>
</dbReference>
<proteinExistence type="predicted"/>
<dbReference type="PANTHER" id="PTHR34406">
    <property type="entry name" value="PROTEIN YCEI"/>
    <property type="match status" value="1"/>
</dbReference>
<sequence length="197" mass="22105">MRLSRLHALLALVLAASAASAEERIYVLDPGHTYPSFETDHVGMSTWRGKFNESRGEVQIDRERGTGQVDVAIDTRSIDFGNDALNEWAVGDQFLDTAKYPEATYRGKLIAFRDGAPTRVEGEFTLRGVTRPLTLTIDRFKCMPHMIHKRDWCGADAHATFDRSQFGLDVGKEMGVDMNVTLRIQVEADIKTDKKKS</sequence>
<dbReference type="AlphaFoldDB" id="A0A562L011"/>
<keyword evidence="4" id="KW-1185">Reference proteome</keyword>
<evidence type="ECO:0000313" key="4">
    <source>
        <dbReference type="Proteomes" id="UP000315167"/>
    </source>
</evidence>
<gene>
    <name evidence="3" type="ORF">IP90_02603</name>
</gene>
<dbReference type="OrthoDB" id="9811006at2"/>
<comment type="caution">
    <text evidence="3">The sequence shown here is derived from an EMBL/GenBank/DDBJ whole genome shotgun (WGS) entry which is preliminary data.</text>
</comment>
<feature type="chain" id="PRO_5021726037" evidence="1">
    <location>
        <begin position="22"/>
        <end position="197"/>
    </location>
</feature>
<evidence type="ECO:0000259" key="2">
    <source>
        <dbReference type="SMART" id="SM00867"/>
    </source>
</evidence>
<dbReference type="EMBL" id="VLKN01000006">
    <property type="protein sequence ID" value="TWI00981.1"/>
    <property type="molecule type" value="Genomic_DNA"/>
</dbReference>
<dbReference type="SUPFAM" id="SSF101874">
    <property type="entry name" value="YceI-like"/>
    <property type="match status" value="1"/>
</dbReference>
<dbReference type="RefSeq" id="WP_144900094.1">
    <property type="nucleotide sequence ID" value="NZ_VLKN01000006.1"/>
</dbReference>
<dbReference type="Proteomes" id="UP000315167">
    <property type="component" value="Unassembled WGS sequence"/>
</dbReference>
<dbReference type="PANTHER" id="PTHR34406:SF2">
    <property type="entry name" value="PERIPLASMIC PROTEIN"/>
    <property type="match status" value="1"/>
</dbReference>
<evidence type="ECO:0000256" key="1">
    <source>
        <dbReference type="SAM" id="SignalP"/>
    </source>
</evidence>
<name>A0A562L011_9GAMM</name>
<feature type="signal peptide" evidence="1">
    <location>
        <begin position="1"/>
        <end position="21"/>
    </location>
</feature>
<feature type="domain" description="Lipid/polyisoprenoid-binding YceI-like" evidence="2">
    <location>
        <begin position="25"/>
        <end position="189"/>
    </location>
</feature>
<dbReference type="Pfam" id="PF04264">
    <property type="entry name" value="YceI"/>
    <property type="match status" value="1"/>
</dbReference>
<dbReference type="InterPro" id="IPR036761">
    <property type="entry name" value="TTHA0802/YceI-like_sf"/>
</dbReference>